<keyword evidence="1" id="KW-0175">Coiled coil</keyword>
<organism evidence="3 4">
    <name type="scientific">Byssothecium circinans</name>
    <dbReference type="NCBI Taxonomy" id="147558"/>
    <lineage>
        <taxon>Eukaryota</taxon>
        <taxon>Fungi</taxon>
        <taxon>Dikarya</taxon>
        <taxon>Ascomycota</taxon>
        <taxon>Pezizomycotina</taxon>
        <taxon>Dothideomycetes</taxon>
        <taxon>Pleosporomycetidae</taxon>
        <taxon>Pleosporales</taxon>
        <taxon>Massarineae</taxon>
        <taxon>Massarinaceae</taxon>
        <taxon>Byssothecium</taxon>
    </lineage>
</organism>
<accession>A0A6A5TFU4</accession>
<dbReference type="AlphaFoldDB" id="A0A6A5TFU4"/>
<dbReference type="InterPro" id="IPR036047">
    <property type="entry name" value="F-box-like_dom_sf"/>
</dbReference>
<dbReference type="SUPFAM" id="SSF81383">
    <property type="entry name" value="F-box domain"/>
    <property type="match status" value="1"/>
</dbReference>
<dbReference type="Proteomes" id="UP000800035">
    <property type="component" value="Unassembled WGS sequence"/>
</dbReference>
<evidence type="ECO:0000259" key="2">
    <source>
        <dbReference type="PROSITE" id="PS50181"/>
    </source>
</evidence>
<keyword evidence="4" id="KW-1185">Reference proteome</keyword>
<evidence type="ECO:0000313" key="3">
    <source>
        <dbReference type="EMBL" id="KAF1949656.1"/>
    </source>
</evidence>
<feature type="domain" description="F-box" evidence="2">
    <location>
        <begin position="42"/>
        <end position="88"/>
    </location>
</feature>
<gene>
    <name evidence="3" type="ORF">CC80DRAFT_555127</name>
</gene>
<dbReference type="EMBL" id="ML977034">
    <property type="protein sequence ID" value="KAF1949656.1"/>
    <property type="molecule type" value="Genomic_DNA"/>
</dbReference>
<dbReference type="PROSITE" id="PS50181">
    <property type="entry name" value="FBOX"/>
    <property type="match status" value="1"/>
</dbReference>
<proteinExistence type="predicted"/>
<protein>
    <recommendedName>
        <fullName evidence="2">F-box domain-containing protein</fullName>
    </recommendedName>
</protein>
<sequence length="442" mass="51476">MDIQRNDHPLPKYLARHISLGFSSEDIDTFISAVEASQRAEASSLPYLPSEIQFMILDHVPIDYILPWRMVCHGYHDYIDGPLLYQYLTRAQLVGYLGSRTEPSLGRLPSKDYDSFRFLRANFERVEEPPEFTIGAAFPKWRSEQAIFRVKTSWMRRCKHFDERLKASQSSRASWETVLERLELLRDEACHGTLRWCIRLDTAVHELEFPVEALRNSFGVDLSSGRILVQWKNLLFRFLKTETQLRKLLEDKKESVFTYGYREDCLRAVRRQRLRAALNMDDPAHRRISWEMSLMRPLFGKPQYDIPAGKFADLRVAEDNALVVLTFLRKEAAMSKKELAHLQQLASDREHMERELKRIDQDFAKWKCSLFGVPLGSFADKMPELPLNPLNWSDSQRAAEEARVNKWKAQRKMLIQLSQLLGESVETMSVPEDAFDDLGSDI</sequence>
<name>A0A6A5TFU4_9PLEO</name>
<feature type="coiled-coil region" evidence="1">
    <location>
        <begin position="325"/>
        <end position="362"/>
    </location>
</feature>
<dbReference type="InterPro" id="IPR001810">
    <property type="entry name" value="F-box_dom"/>
</dbReference>
<evidence type="ECO:0000313" key="4">
    <source>
        <dbReference type="Proteomes" id="UP000800035"/>
    </source>
</evidence>
<evidence type="ECO:0000256" key="1">
    <source>
        <dbReference type="SAM" id="Coils"/>
    </source>
</evidence>
<reference evidence="3" key="1">
    <citation type="journal article" date="2020" name="Stud. Mycol.">
        <title>101 Dothideomycetes genomes: a test case for predicting lifestyles and emergence of pathogens.</title>
        <authorList>
            <person name="Haridas S."/>
            <person name="Albert R."/>
            <person name="Binder M."/>
            <person name="Bloem J."/>
            <person name="Labutti K."/>
            <person name="Salamov A."/>
            <person name="Andreopoulos B."/>
            <person name="Baker S."/>
            <person name="Barry K."/>
            <person name="Bills G."/>
            <person name="Bluhm B."/>
            <person name="Cannon C."/>
            <person name="Castanera R."/>
            <person name="Culley D."/>
            <person name="Daum C."/>
            <person name="Ezra D."/>
            <person name="Gonzalez J."/>
            <person name="Henrissat B."/>
            <person name="Kuo A."/>
            <person name="Liang C."/>
            <person name="Lipzen A."/>
            <person name="Lutzoni F."/>
            <person name="Magnuson J."/>
            <person name="Mondo S."/>
            <person name="Nolan M."/>
            <person name="Ohm R."/>
            <person name="Pangilinan J."/>
            <person name="Park H.-J."/>
            <person name="Ramirez L."/>
            <person name="Alfaro M."/>
            <person name="Sun H."/>
            <person name="Tritt A."/>
            <person name="Yoshinaga Y."/>
            <person name="Zwiers L.-H."/>
            <person name="Turgeon B."/>
            <person name="Goodwin S."/>
            <person name="Spatafora J."/>
            <person name="Crous P."/>
            <person name="Grigoriev I."/>
        </authorList>
    </citation>
    <scope>NUCLEOTIDE SEQUENCE</scope>
    <source>
        <strain evidence="3">CBS 675.92</strain>
    </source>
</reference>
<dbReference type="OrthoDB" id="3695298at2759"/>